<keyword evidence="2" id="KW-1185">Reference proteome</keyword>
<reference evidence="1 2" key="1">
    <citation type="submission" date="2015-11" db="EMBL/GenBank/DDBJ databases">
        <title>Genomic analysis of 38 Legionella species identifies large and diverse effector repertoires.</title>
        <authorList>
            <person name="Burstein D."/>
            <person name="Amaro F."/>
            <person name="Zusman T."/>
            <person name="Lifshitz Z."/>
            <person name="Cohen O."/>
            <person name="Gilbert J.A."/>
            <person name="Pupko T."/>
            <person name="Shuman H.A."/>
            <person name="Segal G."/>
        </authorList>
    </citation>
    <scope>NUCLEOTIDE SEQUENCE [LARGE SCALE GENOMIC DNA]</scope>
    <source>
        <strain evidence="1 2">CDC#1442-AUS-E</strain>
    </source>
</reference>
<dbReference type="AlphaFoldDB" id="A0A0W0Y0L6"/>
<dbReference type="PATRIC" id="fig|45073.5.peg.1765"/>
<accession>A0A0W0Y0L6</accession>
<dbReference type="EMBL" id="LNYS01000008">
    <property type="protein sequence ID" value="KTD50346.1"/>
    <property type="molecule type" value="Genomic_DNA"/>
</dbReference>
<evidence type="ECO:0000313" key="2">
    <source>
        <dbReference type="Proteomes" id="UP000054618"/>
    </source>
</evidence>
<organism evidence="1 2">
    <name type="scientific">Legionella quinlivanii</name>
    <dbReference type="NCBI Taxonomy" id="45073"/>
    <lineage>
        <taxon>Bacteria</taxon>
        <taxon>Pseudomonadati</taxon>
        <taxon>Pseudomonadota</taxon>
        <taxon>Gammaproteobacteria</taxon>
        <taxon>Legionellales</taxon>
        <taxon>Legionellaceae</taxon>
        <taxon>Legionella</taxon>
    </lineage>
</organism>
<name>A0A0W0Y0L6_9GAMM</name>
<dbReference type="Proteomes" id="UP000054618">
    <property type="component" value="Unassembled WGS sequence"/>
</dbReference>
<evidence type="ECO:0000313" key="1">
    <source>
        <dbReference type="EMBL" id="KTD50346.1"/>
    </source>
</evidence>
<gene>
    <name evidence="1" type="ORF">Lqui_1671</name>
</gene>
<proteinExistence type="predicted"/>
<comment type="caution">
    <text evidence="1">The sequence shown here is derived from an EMBL/GenBank/DDBJ whole genome shotgun (WGS) entry which is preliminary data.</text>
</comment>
<protein>
    <submittedName>
        <fullName evidence="1">Uncharacterized protein</fullName>
    </submittedName>
</protein>
<sequence>MYNGSRASQISGLQEHSPLHDALAILYCLSRYEQDIQRLASQPAILQNLDQPKLVFDVGAKDLQEGAFGFGFIVTAFDGKNIRVLEKGQFYSIKCAQKVKNYNFC</sequence>